<keyword evidence="8" id="KW-1185">Reference proteome</keyword>
<dbReference type="InterPro" id="IPR001537">
    <property type="entry name" value="SpoU_MeTrfase"/>
</dbReference>
<evidence type="ECO:0000256" key="5">
    <source>
        <dbReference type="RuleBase" id="RU362024"/>
    </source>
</evidence>
<keyword evidence="2 5" id="KW-0489">Methyltransferase</keyword>
<dbReference type="NCBIfam" id="NF011694">
    <property type="entry name" value="PRK15114.1"/>
    <property type="match status" value="1"/>
</dbReference>
<proteinExistence type="inferred from homology"/>
<dbReference type="Gene3D" id="3.40.1280.10">
    <property type="match status" value="1"/>
</dbReference>
<evidence type="ECO:0000256" key="3">
    <source>
        <dbReference type="ARBA" id="ARBA00022679"/>
    </source>
</evidence>
<comment type="similarity">
    <text evidence="1">Belongs to the class IV-like SAM-binding methyltransferase superfamily. RNA methyltransferase TrmH family.</text>
</comment>
<dbReference type="EC" id="2.1.1.200" evidence="5"/>
<comment type="function">
    <text evidence="5">Catalyzes the formation of 2'O-methylated cytidine (Cm32) or 2'O-methylated uridine (Um32) at position 32 in tRNA.</text>
</comment>
<evidence type="ECO:0000259" key="6">
    <source>
        <dbReference type="Pfam" id="PF00588"/>
    </source>
</evidence>
<name>A0A2K9LIA9_9GAMM</name>
<dbReference type="InterPro" id="IPR029026">
    <property type="entry name" value="tRNA_m1G_MTases_N"/>
</dbReference>
<evidence type="ECO:0000256" key="4">
    <source>
        <dbReference type="ARBA" id="ARBA00022691"/>
    </source>
</evidence>
<dbReference type="GO" id="GO:0005829">
    <property type="term" value="C:cytosol"/>
    <property type="evidence" value="ECO:0007669"/>
    <property type="project" value="TreeGrafter"/>
</dbReference>
<reference evidence="8" key="1">
    <citation type="submission" date="2017-08" db="EMBL/GenBank/DDBJ databases">
        <title>Direct submision.</title>
        <authorList>
            <person name="Kim S.-J."/>
            <person name="Rhee S.-K."/>
        </authorList>
    </citation>
    <scope>NUCLEOTIDE SEQUENCE [LARGE SCALE GENOMIC DNA]</scope>
    <source>
        <strain evidence="8">GI5</strain>
    </source>
</reference>
<dbReference type="EMBL" id="CP022684">
    <property type="protein sequence ID" value="AUM11911.1"/>
    <property type="molecule type" value="Genomic_DNA"/>
</dbReference>
<dbReference type="Gene3D" id="1.10.8.590">
    <property type="match status" value="1"/>
</dbReference>
<evidence type="ECO:0000313" key="7">
    <source>
        <dbReference type="EMBL" id="AUM11911.1"/>
    </source>
</evidence>
<dbReference type="GO" id="GO:0160206">
    <property type="term" value="F:tRNA (cytidine(32)/uridine(32)-2'-O)-methyltransferase activity"/>
    <property type="evidence" value="ECO:0007669"/>
    <property type="project" value="UniProtKB-EC"/>
</dbReference>
<keyword evidence="3 7" id="KW-0808">Transferase</keyword>
<sequence>MELLNRIRIVMVNTSDSGNIGAAARAMKTMGISDLVLVEPKEFPTAKATARAAGAADVLYQARVVPTLDEALADCQMVFGASARMRTIPWPLMTPREATQFVLNEPEGASIAIVFGREDAGLTNEELRRCHYHICIPGNESYGVLNVAAAVQVICYEMRMAVLAQQQAETGGAPAAKPVMPLEITDWDEPLVSAEDMERFMKHFEETLLDIGFFDPNNPKQLMTRARRLFMRTRMDRLEMNLMRGVLSTVQKRLKGE</sequence>
<dbReference type="PANTHER" id="PTHR42786:SF2">
    <property type="entry name" value="TRNA (CYTIDINE_URIDINE-2'-O-)-METHYLTRANSFERASE TRMJ"/>
    <property type="match status" value="1"/>
</dbReference>
<accession>A0A2K9LIA9</accession>
<keyword evidence="5" id="KW-0819">tRNA processing</keyword>
<dbReference type="RefSeq" id="WP_101893249.1">
    <property type="nucleotide sequence ID" value="NZ_CP022684.1"/>
</dbReference>
<dbReference type="OrthoDB" id="9806346at2"/>
<dbReference type="GO" id="GO:0002128">
    <property type="term" value="P:tRNA nucleoside ribose methylation"/>
    <property type="evidence" value="ECO:0007669"/>
    <property type="project" value="TreeGrafter"/>
</dbReference>
<keyword evidence="5" id="KW-0963">Cytoplasm</keyword>
<dbReference type="GO" id="GO:0003723">
    <property type="term" value="F:RNA binding"/>
    <property type="evidence" value="ECO:0007669"/>
    <property type="project" value="InterPro"/>
</dbReference>
<dbReference type="Pfam" id="PF00588">
    <property type="entry name" value="SpoU_methylase"/>
    <property type="match status" value="1"/>
</dbReference>
<dbReference type="NCBIfam" id="TIGR00050">
    <property type="entry name" value="rRNA_methyl_1"/>
    <property type="match status" value="1"/>
</dbReference>
<keyword evidence="4 5" id="KW-0949">S-adenosyl-L-methionine</keyword>
<comment type="catalytic activity">
    <reaction evidence="5">
        <text>cytidine(32) in tRNA + S-adenosyl-L-methionine = 2'-O-methylcytidine(32) in tRNA + S-adenosyl-L-homocysteine + H(+)</text>
        <dbReference type="Rhea" id="RHEA:42932"/>
        <dbReference type="Rhea" id="RHEA-COMP:10288"/>
        <dbReference type="Rhea" id="RHEA-COMP:10289"/>
        <dbReference type="ChEBI" id="CHEBI:15378"/>
        <dbReference type="ChEBI" id="CHEBI:57856"/>
        <dbReference type="ChEBI" id="CHEBI:59789"/>
        <dbReference type="ChEBI" id="CHEBI:74495"/>
        <dbReference type="ChEBI" id="CHEBI:82748"/>
        <dbReference type="EC" id="2.1.1.200"/>
    </reaction>
</comment>
<comment type="subcellular location">
    <subcellularLocation>
        <location evidence="5">Cytoplasm</location>
    </subcellularLocation>
</comment>
<comment type="subunit">
    <text evidence="5">Homodimer.</text>
</comment>
<dbReference type="InterPro" id="IPR029028">
    <property type="entry name" value="Alpha/beta_knot_MTases"/>
</dbReference>
<dbReference type="PANTHER" id="PTHR42786">
    <property type="entry name" value="TRNA/RRNA METHYLTRANSFERASE"/>
    <property type="match status" value="1"/>
</dbReference>
<dbReference type="FunFam" id="3.40.1280.10:FF:000006">
    <property type="entry name" value="Uncharacterized tRNA/rRNA methyltransferase HI_0380"/>
    <property type="match status" value="1"/>
</dbReference>
<protein>
    <recommendedName>
        <fullName evidence="5">tRNA (cytidine/uridine-2'-O-)-methyltransferase TrmJ</fullName>
        <ecNumber evidence="5">2.1.1.200</ecNumber>
    </recommendedName>
    <alternativeName>
        <fullName evidence="5">tRNA (cytidine(32)/uridine(32)-2'-O)-methyltransferase</fullName>
    </alternativeName>
    <alternativeName>
        <fullName evidence="5">tRNA Cm32/Um32 methyltransferase</fullName>
    </alternativeName>
</protein>
<evidence type="ECO:0000256" key="1">
    <source>
        <dbReference type="ARBA" id="ARBA00007228"/>
    </source>
</evidence>
<dbReference type="AlphaFoldDB" id="A0A2K9LIA9"/>
<evidence type="ECO:0000256" key="2">
    <source>
        <dbReference type="ARBA" id="ARBA00022603"/>
    </source>
</evidence>
<organism evidence="7 8">
    <name type="scientific">Ketobacter alkanivorans</name>
    <dbReference type="NCBI Taxonomy" id="1917421"/>
    <lineage>
        <taxon>Bacteria</taxon>
        <taxon>Pseudomonadati</taxon>
        <taxon>Pseudomonadota</taxon>
        <taxon>Gammaproteobacteria</taxon>
        <taxon>Pseudomonadales</taxon>
        <taxon>Ketobacteraceae</taxon>
        <taxon>Ketobacter</taxon>
    </lineage>
</organism>
<evidence type="ECO:0000313" key="8">
    <source>
        <dbReference type="Proteomes" id="UP000235116"/>
    </source>
</evidence>
<comment type="catalytic activity">
    <reaction evidence="5">
        <text>uridine(32) in tRNA + S-adenosyl-L-methionine = 2'-O-methyluridine(32) in tRNA + S-adenosyl-L-homocysteine + H(+)</text>
        <dbReference type="Rhea" id="RHEA:42936"/>
        <dbReference type="Rhea" id="RHEA-COMP:10107"/>
        <dbReference type="Rhea" id="RHEA-COMP:10290"/>
        <dbReference type="ChEBI" id="CHEBI:15378"/>
        <dbReference type="ChEBI" id="CHEBI:57856"/>
        <dbReference type="ChEBI" id="CHEBI:59789"/>
        <dbReference type="ChEBI" id="CHEBI:65315"/>
        <dbReference type="ChEBI" id="CHEBI:74478"/>
        <dbReference type="EC" id="2.1.1.200"/>
    </reaction>
</comment>
<dbReference type="InterPro" id="IPR004384">
    <property type="entry name" value="RNA_MeTrfase_TrmJ/LasT"/>
</dbReference>
<dbReference type="KEGG" id="kak:Kalk_05490"/>
<dbReference type="PIRSF" id="PIRSF004808">
    <property type="entry name" value="LasT"/>
    <property type="match status" value="1"/>
</dbReference>
<feature type="domain" description="tRNA/rRNA methyltransferase SpoU type" evidence="6">
    <location>
        <begin position="7"/>
        <end position="156"/>
    </location>
</feature>
<gene>
    <name evidence="5" type="primary">trmJ</name>
    <name evidence="7" type="ORF">Kalk_05490</name>
</gene>
<dbReference type="GO" id="GO:0106339">
    <property type="term" value="F:tRNA (cytidine(32)-2'-O)-methyltransferase activity"/>
    <property type="evidence" value="ECO:0007669"/>
    <property type="project" value="RHEA"/>
</dbReference>
<dbReference type="CDD" id="cd18093">
    <property type="entry name" value="SpoU-like_TrmJ"/>
    <property type="match status" value="1"/>
</dbReference>
<dbReference type="Proteomes" id="UP000235116">
    <property type="component" value="Chromosome"/>
</dbReference>
<dbReference type="SUPFAM" id="SSF75217">
    <property type="entry name" value="alpha/beta knot"/>
    <property type="match status" value="1"/>
</dbReference>